<keyword evidence="4 5" id="KW-0472">Membrane</keyword>
<evidence type="ECO:0000313" key="7">
    <source>
        <dbReference type="EMBL" id="MDM5272301.1"/>
    </source>
</evidence>
<feature type="transmembrane region" description="Helical" evidence="5">
    <location>
        <begin position="61"/>
        <end position="82"/>
    </location>
</feature>
<evidence type="ECO:0000256" key="3">
    <source>
        <dbReference type="ARBA" id="ARBA00022989"/>
    </source>
</evidence>
<dbReference type="Pfam" id="PF06271">
    <property type="entry name" value="RDD"/>
    <property type="match status" value="1"/>
</dbReference>
<evidence type="ECO:0000256" key="4">
    <source>
        <dbReference type="ARBA" id="ARBA00023136"/>
    </source>
</evidence>
<comment type="subcellular location">
    <subcellularLocation>
        <location evidence="1">Membrane</location>
        <topology evidence="1">Multi-pass membrane protein</topology>
    </subcellularLocation>
</comment>
<feature type="transmembrane region" description="Helical" evidence="5">
    <location>
        <begin position="20"/>
        <end position="49"/>
    </location>
</feature>
<evidence type="ECO:0000256" key="5">
    <source>
        <dbReference type="SAM" id="Phobius"/>
    </source>
</evidence>
<dbReference type="InterPro" id="IPR010432">
    <property type="entry name" value="RDD"/>
</dbReference>
<name>A0ABT7R189_9BACT</name>
<organism evidence="7 8">
    <name type="scientific">Sulfurovum zhangzhouensis</name>
    <dbReference type="NCBI Taxonomy" id="3019067"/>
    <lineage>
        <taxon>Bacteria</taxon>
        <taxon>Pseudomonadati</taxon>
        <taxon>Campylobacterota</taxon>
        <taxon>Epsilonproteobacteria</taxon>
        <taxon>Campylobacterales</taxon>
        <taxon>Sulfurovaceae</taxon>
        <taxon>Sulfurovum</taxon>
    </lineage>
</organism>
<feature type="domain" description="RDD" evidence="6">
    <location>
        <begin position="15"/>
        <end position="136"/>
    </location>
</feature>
<evidence type="ECO:0000256" key="1">
    <source>
        <dbReference type="ARBA" id="ARBA00004141"/>
    </source>
</evidence>
<evidence type="ECO:0000259" key="6">
    <source>
        <dbReference type="Pfam" id="PF06271"/>
    </source>
</evidence>
<keyword evidence="2 5" id="KW-0812">Transmembrane</keyword>
<dbReference type="Proteomes" id="UP001169069">
    <property type="component" value="Unassembled WGS sequence"/>
</dbReference>
<proteinExistence type="predicted"/>
<feature type="transmembrane region" description="Helical" evidence="5">
    <location>
        <begin position="165"/>
        <end position="184"/>
    </location>
</feature>
<feature type="transmembrane region" description="Helical" evidence="5">
    <location>
        <begin position="115"/>
        <end position="136"/>
    </location>
</feature>
<reference evidence="7" key="1">
    <citation type="submission" date="2023-01" db="EMBL/GenBank/DDBJ databases">
        <title>Sulfurovum sp. zt1-1 genome assembly.</title>
        <authorList>
            <person name="Wang J."/>
        </authorList>
    </citation>
    <scope>NUCLEOTIDE SEQUENCE</scope>
    <source>
        <strain evidence="7">Zt1-1</strain>
    </source>
</reference>
<accession>A0ABT7R189</accession>
<dbReference type="EMBL" id="JAQIBD010000003">
    <property type="protein sequence ID" value="MDM5272301.1"/>
    <property type="molecule type" value="Genomic_DNA"/>
</dbReference>
<keyword evidence="8" id="KW-1185">Reference proteome</keyword>
<comment type="caution">
    <text evidence="7">The sequence shown here is derived from an EMBL/GenBank/DDBJ whole genome shotgun (WGS) entry which is preliminary data.</text>
</comment>
<dbReference type="RefSeq" id="WP_289414095.1">
    <property type="nucleotide sequence ID" value="NZ_JAQIBD010000003.1"/>
</dbReference>
<evidence type="ECO:0000256" key="2">
    <source>
        <dbReference type="ARBA" id="ARBA00022692"/>
    </source>
</evidence>
<protein>
    <submittedName>
        <fullName evidence="7">RDD family protein</fullName>
    </submittedName>
</protein>
<evidence type="ECO:0000313" key="8">
    <source>
        <dbReference type="Proteomes" id="UP001169069"/>
    </source>
</evidence>
<gene>
    <name evidence="7" type="ORF">PGH07_08915</name>
</gene>
<keyword evidence="3 5" id="KW-1133">Transmembrane helix</keyword>
<sequence>MEESNVSSSSLNKEAWLRYFARVIDITIGTMIVGVVIGIIIGIFFVIFGVDIQILSEIPEYISMLFVMIIYFLIEANVISSFGTTPGKKLLGISVHHNNGDYLDYMTSLKRTFTLWFKGLALSLPLISLITLIVAYNRYTDHGITSWDEEYNVNVAYQPIGTMRLGAGIVVWIVAVMINLSAYISN</sequence>